<feature type="compositionally biased region" description="Low complexity" evidence="1">
    <location>
        <begin position="60"/>
        <end position="86"/>
    </location>
</feature>
<dbReference type="EMBL" id="BMAR01000054">
    <property type="protein sequence ID" value="GFR51809.1"/>
    <property type="molecule type" value="Genomic_DNA"/>
</dbReference>
<feature type="compositionally biased region" description="Basic and acidic residues" evidence="1">
    <location>
        <begin position="94"/>
        <end position="105"/>
    </location>
</feature>
<feature type="compositionally biased region" description="Low complexity" evidence="1">
    <location>
        <begin position="820"/>
        <end position="849"/>
    </location>
</feature>
<sequence length="926" mass="91732">LGMGGSGGGIMPFGTQPLPVGILQLSSLSQQQHLDDMQLPSSLALSPSRPYGQQPLTRAQSQQQPSRLQSSQQHQQEGQLGSQQQEGNAACGGRVEDGGSRGHDDDSAEEEEEDEAEEKGGQQSRNQRRRREGMGPATAVTQGQGAAPNITAAAAAAEAPGGSLASQHQQQQHRRDTPRHMFLSDGGCSADLVVSPPALAILAQSNLFTFDSDDDEDDGKYGHGALTVHNGGGDPMDVDRRGNNVRDRPMGRQPHGRATAGEPLSATAAAVAGMDLFNADSALADAMIAAIAGEAAAAAGGGGNGGAPPCIGGTADRPSWLQQRRDETGDLSQGGDGGGGGGHQGLARRSGGTGDGSATTTTDGDATAAAAGASSPSRASTQAGAGGNGGGGLGVGSLLCGEMLSAGLLGDEDEDDGTVEGHQRSRHQQEAFFMPSLASPRAGQQQGYLTSHGGLLHGVVGLHGGFHQQAGHSLLSLSPMQQGPAGRNWQQHQPSLLTHGPSRFAPRSSDMLPAACDAGLPLSLSSPTSLVELGADCWGAGAAAASVHTLVSPVRTSATMRRASSASPVKGKTGACVATGVEAAGNGEIADASRQPGLGPADHGATAVTTVIKEEEETDGGDANPLMQDNWLSFGTTSASLDPTTCMRQQPLPPALPSSGLCTGLTSTGAASTAPLGPRGAAAAVGAAATAGAQPGTTTTTTARGGGAGTRGGRGSLRGRNSAAERELLKASALQYMTQRLGGGGGGGATASAGGGVARLQSQLEAEGGSCLMSSSGSGAFGIALASGGGSNNFTSAVIATTTNTLDRHSSLPLPHLPLQQQQQQALHAPLPSSSSAPLRRVPSAPAPAGATIMLGGTGGANQQAPVSSIPQDPQHPHQDVAGDSSMSSGHGRTNKAAGATGNGDGSAASDPVAGAPPSGGDGGGT</sequence>
<feature type="compositionally biased region" description="Acidic residues" evidence="1">
    <location>
        <begin position="106"/>
        <end position="117"/>
    </location>
</feature>
<reference evidence="2 3" key="1">
    <citation type="journal article" date="2021" name="Sci. Rep.">
        <title>Genome sequencing of the multicellular alga Astrephomene provides insights into convergent evolution of germ-soma differentiation.</title>
        <authorList>
            <person name="Yamashita S."/>
            <person name="Yamamoto K."/>
            <person name="Matsuzaki R."/>
            <person name="Suzuki S."/>
            <person name="Yamaguchi H."/>
            <person name="Hirooka S."/>
            <person name="Minakuchi Y."/>
            <person name="Miyagishima S."/>
            <person name="Kawachi M."/>
            <person name="Toyoda A."/>
            <person name="Nozaki H."/>
        </authorList>
    </citation>
    <scope>NUCLEOTIDE SEQUENCE [LARGE SCALE GENOMIC DNA]</scope>
    <source>
        <strain evidence="2 3">NIES-4017</strain>
    </source>
</reference>
<evidence type="ECO:0000313" key="2">
    <source>
        <dbReference type="EMBL" id="GFR51809.1"/>
    </source>
</evidence>
<feature type="region of interest" description="Disordered" evidence="1">
    <location>
        <begin position="820"/>
        <end position="926"/>
    </location>
</feature>
<feature type="compositionally biased region" description="Low complexity" evidence="1">
    <location>
        <begin position="690"/>
        <end position="703"/>
    </location>
</feature>
<protein>
    <submittedName>
        <fullName evidence="2">Uncharacterized protein</fullName>
    </submittedName>
</protein>
<feature type="compositionally biased region" description="Polar residues" evidence="1">
    <location>
        <begin position="861"/>
        <end position="872"/>
    </location>
</feature>
<feature type="compositionally biased region" description="Gly residues" evidence="1">
    <location>
        <begin position="332"/>
        <end position="344"/>
    </location>
</feature>
<feature type="compositionally biased region" description="Gly residues" evidence="1">
    <location>
        <begin position="704"/>
        <end position="716"/>
    </location>
</feature>
<organism evidence="2 3">
    <name type="scientific">Astrephomene gubernaculifera</name>
    <dbReference type="NCBI Taxonomy" id="47775"/>
    <lineage>
        <taxon>Eukaryota</taxon>
        <taxon>Viridiplantae</taxon>
        <taxon>Chlorophyta</taxon>
        <taxon>core chlorophytes</taxon>
        <taxon>Chlorophyceae</taxon>
        <taxon>CS clade</taxon>
        <taxon>Chlamydomonadales</taxon>
        <taxon>Astrephomenaceae</taxon>
        <taxon>Astrephomene</taxon>
    </lineage>
</organism>
<comment type="caution">
    <text evidence="2">The sequence shown here is derived from an EMBL/GenBank/DDBJ whole genome shotgun (WGS) entry which is preliminary data.</text>
</comment>
<gene>
    <name evidence="2" type="ORF">Agub_g14268</name>
</gene>
<proteinExistence type="predicted"/>
<feature type="compositionally biased region" description="Low complexity" evidence="1">
    <location>
        <begin position="30"/>
        <end position="50"/>
    </location>
</feature>
<dbReference type="AlphaFoldDB" id="A0AAD3E1B7"/>
<feature type="region of interest" description="Disordered" evidence="1">
    <location>
        <begin position="30"/>
        <end position="179"/>
    </location>
</feature>
<feature type="compositionally biased region" description="Low complexity" evidence="1">
    <location>
        <begin position="345"/>
        <end position="381"/>
    </location>
</feature>
<evidence type="ECO:0000313" key="3">
    <source>
        <dbReference type="Proteomes" id="UP001054857"/>
    </source>
</evidence>
<evidence type="ECO:0000256" key="1">
    <source>
        <dbReference type="SAM" id="MobiDB-lite"/>
    </source>
</evidence>
<keyword evidence="3" id="KW-1185">Reference proteome</keyword>
<dbReference type="Proteomes" id="UP001054857">
    <property type="component" value="Unassembled WGS sequence"/>
</dbReference>
<name>A0AAD3E1B7_9CHLO</name>
<feature type="non-terminal residue" evidence="2">
    <location>
        <position position="1"/>
    </location>
</feature>
<accession>A0AAD3E1B7</accession>
<feature type="compositionally biased region" description="Low complexity" evidence="1">
    <location>
        <begin position="906"/>
        <end position="917"/>
    </location>
</feature>
<feature type="non-terminal residue" evidence="2">
    <location>
        <position position="926"/>
    </location>
</feature>
<feature type="region of interest" description="Disordered" evidence="1">
    <location>
        <begin position="325"/>
        <end position="387"/>
    </location>
</feature>
<feature type="region of interest" description="Disordered" evidence="1">
    <location>
        <begin position="690"/>
        <end position="723"/>
    </location>
</feature>
<feature type="compositionally biased region" description="Low complexity" evidence="1">
    <location>
        <begin position="143"/>
        <end position="165"/>
    </location>
</feature>